<dbReference type="EMBL" id="VJXR01000006">
    <property type="protein sequence ID" value="TRW46883.1"/>
    <property type="molecule type" value="Genomic_DNA"/>
</dbReference>
<dbReference type="Proteomes" id="UP000318693">
    <property type="component" value="Unassembled WGS sequence"/>
</dbReference>
<evidence type="ECO:0000313" key="2">
    <source>
        <dbReference type="Proteomes" id="UP000318693"/>
    </source>
</evidence>
<accession>A0A552WX48</accession>
<sequence>MTDETADGMSGAPRRALGALIVTALTVTACSDRGDLTISNDGPRDVTVVTGDQEITVDAYGGAALLGYGCSPGDVIVAFTTGLEIVLAGPVCPDQRIVVGDGTATLQPLPADAA</sequence>
<reference evidence="1 2" key="1">
    <citation type="submission" date="2019-07" db="EMBL/GenBank/DDBJ databases">
        <title>Georgenia wutianyii sp. nov. and Georgenia *** sp. nov. isolated from plateau pika (Ochotona curzoniae) in the Qinghai-Tibet plateau of China.</title>
        <authorList>
            <person name="Tian Z."/>
        </authorList>
    </citation>
    <scope>NUCLEOTIDE SEQUENCE [LARGE SCALE GENOMIC DNA]</scope>
    <source>
        <strain evidence="1 2">Z446</strain>
    </source>
</reference>
<evidence type="ECO:0000313" key="1">
    <source>
        <dbReference type="EMBL" id="TRW46883.1"/>
    </source>
</evidence>
<keyword evidence="2" id="KW-1185">Reference proteome</keyword>
<name>A0A552WX48_9MICO</name>
<comment type="caution">
    <text evidence="1">The sequence shown here is derived from an EMBL/GenBank/DDBJ whole genome shotgun (WGS) entry which is preliminary data.</text>
</comment>
<dbReference type="RefSeq" id="WP_143417236.1">
    <property type="nucleotide sequence ID" value="NZ_VJXR01000006.1"/>
</dbReference>
<organism evidence="1 2">
    <name type="scientific">Georgenia yuyongxinii</name>
    <dbReference type="NCBI Taxonomy" id="2589797"/>
    <lineage>
        <taxon>Bacteria</taxon>
        <taxon>Bacillati</taxon>
        <taxon>Actinomycetota</taxon>
        <taxon>Actinomycetes</taxon>
        <taxon>Micrococcales</taxon>
        <taxon>Bogoriellaceae</taxon>
        <taxon>Georgenia</taxon>
    </lineage>
</organism>
<gene>
    <name evidence="1" type="ORF">FJ693_04020</name>
</gene>
<proteinExistence type="predicted"/>
<protein>
    <submittedName>
        <fullName evidence="1">Uncharacterized protein</fullName>
    </submittedName>
</protein>
<dbReference type="AlphaFoldDB" id="A0A552WX48"/>